<dbReference type="InterPro" id="IPR000023">
    <property type="entry name" value="Phosphofructokinase_dom"/>
</dbReference>
<dbReference type="AlphaFoldDB" id="E0NPY7"/>
<organism evidence="12 13">
    <name type="scientific">Hoylesella marshii DSM 16973 = JCM 13450</name>
    <dbReference type="NCBI Taxonomy" id="862515"/>
    <lineage>
        <taxon>Bacteria</taxon>
        <taxon>Pseudomonadati</taxon>
        <taxon>Bacteroidota</taxon>
        <taxon>Bacteroidia</taxon>
        <taxon>Bacteroidales</taxon>
        <taxon>Prevotellaceae</taxon>
        <taxon>Hoylesella</taxon>
    </lineage>
</organism>
<evidence type="ECO:0000256" key="3">
    <source>
        <dbReference type="ARBA" id="ARBA00022490"/>
    </source>
</evidence>
<comment type="pathway">
    <text evidence="10">Carbohydrate degradation; glycolysis; D-glyceraldehyde 3-phosphate and glycerone phosphate from D-glucose: step 3/4.</text>
</comment>
<evidence type="ECO:0000313" key="13">
    <source>
        <dbReference type="Proteomes" id="UP000004394"/>
    </source>
</evidence>
<feature type="binding site" description="in other chain" evidence="10">
    <location>
        <begin position="199"/>
        <end position="201"/>
    </location>
    <ligand>
        <name>substrate</name>
        <note>ligand shared between dimeric partners</note>
    </ligand>
</feature>
<comment type="subunit">
    <text evidence="10">Homodimer.</text>
</comment>
<dbReference type="NCBIfam" id="NF005482">
    <property type="entry name" value="PRK07085.1"/>
    <property type="match status" value="1"/>
</dbReference>
<comment type="function">
    <text evidence="2 10">Catalyzes the phosphorylation of D-fructose 6-phosphate, the first committing step of glycolysis. Uses inorganic phosphate (PPi) as phosphoryl donor instead of ATP like common ATP-dependent phosphofructokinases (ATP-PFKs), which renders the reaction reversible, and can thus function both in glycolysis and gluconeogenesis. Consistently, PPi-PFK can replace the enzymes of both the forward (ATP-PFK) and reverse (fructose-bisphosphatase (FBPase)) reactions.</text>
</comment>
<comment type="caution">
    <text evidence="10">Lacks conserved residue(s) required for the propagation of feature annotation.</text>
</comment>
<dbReference type="HOGENOM" id="CLU_022288_0_1_10"/>
<comment type="activity regulation">
    <text evidence="10">Non-allosteric.</text>
</comment>
<evidence type="ECO:0000256" key="1">
    <source>
        <dbReference type="ARBA" id="ARBA00001946"/>
    </source>
</evidence>
<dbReference type="Pfam" id="PF00365">
    <property type="entry name" value="PFK"/>
    <property type="match status" value="1"/>
</dbReference>
<dbReference type="InterPro" id="IPR011183">
    <property type="entry name" value="PfpB_PPi_PFK"/>
</dbReference>
<dbReference type="NCBIfam" id="TIGR02477">
    <property type="entry name" value="PFKA_PPi"/>
    <property type="match status" value="1"/>
</dbReference>
<dbReference type="HAMAP" id="MF_01980">
    <property type="entry name" value="Phosphofructokinase_II_Long"/>
    <property type="match status" value="1"/>
</dbReference>
<dbReference type="EMBL" id="AEEI01000008">
    <property type="protein sequence ID" value="EFM02863.1"/>
    <property type="molecule type" value="Genomic_DNA"/>
</dbReference>
<dbReference type="PRINTS" id="PR00476">
    <property type="entry name" value="PHFRCTKINASE"/>
</dbReference>
<dbReference type="InterPro" id="IPR035966">
    <property type="entry name" value="PKF_sf"/>
</dbReference>
<dbReference type="EC" id="2.7.1.90" evidence="10"/>
<dbReference type="PANTHER" id="PTHR43650:SF1">
    <property type="entry name" value="PYROPHOSPHATE--FRUCTOSE 6-PHOSPHATE 1-PHOSPHOTRANSFERASE SUBUNIT BETA 2"/>
    <property type="match status" value="1"/>
</dbReference>
<dbReference type="Gene3D" id="3.40.50.460">
    <property type="entry name" value="Phosphofructokinase domain"/>
    <property type="match status" value="1"/>
</dbReference>
<keyword evidence="4 10" id="KW-0808">Transferase</keyword>
<evidence type="ECO:0000256" key="7">
    <source>
        <dbReference type="ARBA" id="ARBA00022842"/>
    </source>
</evidence>
<dbReference type="STRING" id="862515.HMPREF0658_0238"/>
<feature type="domain" description="Phosphofructokinase" evidence="11">
    <location>
        <begin position="69"/>
        <end position="355"/>
    </location>
</feature>
<evidence type="ECO:0000256" key="8">
    <source>
        <dbReference type="ARBA" id="ARBA00023152"/>
    </source>
</evidence>
<evidence type="ECO:0000259" key="11">
    <source>
        <dbReference type="Pfam" id="PF00365"/>
    </source>
</evidence>
<evidence type="ECO:0000256" key="6">
    <source>
        <dbReference type="ARBA" id="ARBA00022777"/>
    </source>
</evidence>
<dbReference type="RefSeq" id="WP_006947947.1">
    <property type="nucleotide sequence ID" value="NZ_BAJI01000005.1"/>
</dbReference>
<dbReference type="Proteomes" id="UP000004394">
    <property type="component" value="Unassembled WGS sequence"/>
</dbReference>
<feature type="binding site" description="in other chain" evidence="10">
    <location>
        <position position="307"/>
    </location>
    <ligand>
        <name>substrate</name>
        <note>ligand shared between dimeric partners</note>
    </ligand>
</feature>
<evidence type="ECO:0000256" key="4">
    <source>
        <dbReference type="ARBA" id="ARBA00022679"/>
    </source>
</evidence>
<name>E0NPY7_9BACT</name>
<dbReference type="GO" id="GO:0005829">
    <property type="term" value="C:cytosol"/>
    <property type="evidence" value="ECO:0007669"/>
    <property type="project" value="TreeGrafter"/>
</dbReference>
<feature type="binding site" evidence="10">
    <location>
        <position position="77"/>
    </location>
    <ligand>
        <name>diphosphate</name>
        <dbReference type="ChEBI" id="CHEBI:33019"/>
    </ligand>
</feature>
<comment type="similarity">
    <text evidence="10">Belongs to the phosphofructokinase type A (PFKA) family. PPi-dependent PFK group II subfamily. Clade 'Long' sub-subfamily.</text>
</comment>
<dbReference type="UniPathway" id="UPA00109">
    <property type="reaction ID" value="UER00182"/>
</dbReference>
<evidence type="ECO:0000313" key="12">
    <source>
        <dbReference type="EMBL" id="EFM02863.1"/>
    </source>
</evidence>
<dbReference type="GO" id="GO:0003872">
    <property type="term" value="F:6-phosphofructokinase activity"/>
    <property type="evidence" value="ECO:0007669"/>
    <property type="project" value="UniProtKB-UniRule"/>
</dbReference>
<dbReference type="InterPro" id="IPR022953">
    <property type="entry name" value="ATP_PFK"/>
</dbReference>
<dbReference type="Gene3D" id="3.40.50.450">
    <property type="match status" value="1"/>
</dbReference>
<evidence type="ECO:0000256" key="2">
    <source>
        <dbReference type="ARBA" id="ARBA00003138"/>
    </source>
</evidence>
<proteinExistence type="inferred from homology"/>
<comment type="caution">
    <text evidence="12">The sequence shown here is derived from an EMBL/GenBank/DDBJ whole genome shotgun (WGS) entry which is preliminary data.</text>
</comment>
<keyword evidence="13" id="KW-1185">Reference proteome</keyword>
<dbReference type="GO" id="GO:0009749">
    <property type="term" value="P:response to glucose"/>
    <property type="evidence" value="ECO:0007669"/>
    <property type="project" value="TreeGrafter"/>
</dbReference>
<keyword evidence="8 10" id="KW-0324">Glycolysis</keyword>
<dbReference type="PIRSF" id="PIRSF005677">
    <property type="entry name" value="PPi_PFK_PfpB"/>
    <property type="match status" value="1"/>
</dbReference>
<evidence type="ECO:0000256" key="10">
    <source>
        <dbReference type="HAMAP-Rule" id="MF_01980"/>
    </source>
</evidence>
<keyword evidence="7 10" id="KW-0460">Magnesium</keyword>
<feature type="binding site" description="in other chain" evidence="10">
    <location>
        <begin position="246"/>
        <end position="248"/>
    </location>
    <ligand>
        <name>substrate</name>
        <note>ligand shared between dimeric partners</note>
    </ligand>
</feature>
<dbReference type="PANTHER" id="PTHR43650">
    <property type="entry name" value="PYROPHOSPHATE--FRUCTOSE 6-PHOSPHATE 1-PHOSPHOTRANSFERASE"/>
    <property type="match status" value="1"/>
</dbReference>
<dbReference type="SUPFAM" id="SSF53784">
    <property type="entry name" value="Phosphofructokinase"/>
    <property type="match status" value="1"/>
</dbReference>
<keyword evidence="5 10" id="KW-0479">Metal-binding</keyword>
<dbReference type="GO" id="GO:0046872">
    <property type="term" value="F:metal ion binding"/>
    <property type="evidence" value="ECO:0007669"/>
    <property type="project" value="UniProtKB-KW"/>
</dbReference>
<feature type="binding site" evidence="10">
    <location>
        <begin position="238"/>
        <end position="239"/>
    </location>
    <ligand>
        <name>substrate</name>
        <note>ligand shared between dimeric partners</note>
    </ligand>
</feature>
<keyword evidence="3 10" id="KW-0963">Cytoplasm</keyword>
<sequence>MEKSALQKERAAYRPKLPKALQGAVKIEEGTPTQSVDNKDEIKKLFPHTYGMPLVEFVKGESHPSKRLNVGVILSGGQAPGGHNVICGLVDAVKQLHPDNHIYGFLMGPGGLVDHNYMELTPDFIGEYRNTGGFDMIGSGRTKLETVEQFEKGYEILRQLDIQALVIIGGDDSNTNACVLAEYYAEKNYGVQVIGCPKTIDGDLKNDQIEASFGFDTATKTYCELIGNIERDSNSARKYWHFIKMMGRSASHIALECALQCQPNICIISEEVEAKDLTLNEIVEQIAEAVAMRAADGNNFGVVLVPEGLIEFIPAIGRLIQELNDLLAQHGAEYRHLDDEAQRAYILSHLSKANAATFETLPEGVARQLSLDRDPHGNVQVSLIETERLLSDMVEALLDTWKKEGRFTGHFASIHHFLGYEGRCACPSNFDADYCYSLGVSAAQLIANGKTGYMAVVKNTTADTDEWKAGGVPITMMMNIERRNGEMKPVIRKALVDLNGKPFKTFVAQRKRWARETAYIYPGPIQYWGPSSVCDSTTKTLQLEHE</sequence>
<evidence type="ECO:0000256" key="9">
    <source>
        <dbReference type="ARBA" id="ARBA00048072"/>
    </source>
</evidence>
<evidence type="ECO:0000256" key="5">
    <source>
        <dbReference type="ARBA" id="ARBA00022723"/>
    </source>
</evidence>
<feature type="binding site" evidence="10">
    <location>
        <position position="171"/>
    </location>
    <ligand>
        <name>Mg(2+)</name>
        <dbReference type="ChEBI" id="CHEBI:18420"/>
        <note>catalytic</note>
    </ligand>
</feature>
<protein>
    <recommendedName>
        <fullName evidence="10">Pyrophosphate--fructose 6-phosphate 1-phosphotransferase</fullName>
        <ecNumber evidence="10">2.7.1.90</ecNumber>
    </recommendedName>
    <alternativeName>
        <fullName evidence="10">6-phosphofructokinase, pyrophosphate dependent</fullName>
    </alternativeName>
    <alternativeName>
        <fullName evidence="10">PPi-dependent phosphofructokinase</fullName>
        <shortName evidence="10">PPi-PFK</shortName>
    </alternativeName>
    <alternativeName>
        <fullName evidence="10">Pyrophosphate-dependent 6-phosphofructose-1-kinase</fullName>
    </alternativeName>
</protein>
<dbReference type="GO" id="GO:0005524">
    <property type="term" value="F:ATP binding"/>
    <property type="evidence" value="ECO:0007669"/>
    <property type="project" value="InterPro"/>
</dbReference>
<feature type="active site" description="Proton acceptor" evidence="10">
    <location>
        <position position="201"/>
    </location>
</feature>
<dbReference type="eggNOG" id="COG0205">
    <property type="taxonomic scope" value="Bacteria"/>
</dbReference>
<dbReference type="FunFam" id="1.10.10.480:FF:000003">
    <property type="entry name" value="Pyrophosphate--fructose 6-phosphate 1-phosphotransferase"/>
    <property type="match status" value="1"/>
</dbReference>
<dbReference type="Gene3D" id="1.10.10.480">
    <property type="entry name" value="Phosphofructokinase, domain 3"/>
    <property type="match status" value="1"/>
</dbReference>
<feature type="binding site" description="in other chain" evidence="10">
    <location>
        <begin position="420"/>
        <end position="423"/>
    </location>
    <ligand>
        <name>substrate</name>
        <note>ligand shared between dimeric partners</note>
    </ligand>
</feature>
<feature type="site" description="Important for catalytic activity and substrate specificity; stabilizes the transition state when the phosphoryl donor is PPi; prevents ATP from binding by mimicking the alpha-phosphate group of ATP" evidence="10">
    <location>
        <position position="172"/>
    </location>
</feature>
<gene>
    <name evidence="10" type="primary">pfp</name>
    <name evidence="12" type="ORF">HMPREF0658_0238</name>
</gene>
<comment type="catalytic activity">
    <reaction evidence="9 10">
        <text>beta-D-fructose 6-phosphate + diphosphate = beta-D-fructose 1,6-bisphosphate + phosphate + H(+)</text>
        <dbReference type="Rhea" id="RHEA:13613"/>
        <dbReference type="ChEBI" id="CHEBI:15378"/>
        <dbReference type="ChEBI" id="CHEBI:32966"/>
        <dbReference type="ChEBI" id="CHEBI:33019"/>
        <dbReference type="ChEBI" id="CHEBI:43474"/>
        <dbReference type="ChEBI" id="CHEBI:57634"/>
        <dbReference type="EC" id="2.7.1.90"/>
    </reaction>
</comment>
<feature type="site" description="Important for catalytic activity; stabilizes the transition state when the phosphoryl donor is PPi" evidence="10">
    <location>
        <position position="198"/>
    </location>
</feature>
<reference evidence="12" key="1">
    <citation type="submission" date="2010-07" db="EMBL/GenBank/DDBJ databases">
        <authorList>
            <person name="Muzny D."/>
            <person name="Qin X."/>
            <person name="Deng J."/>
            <person name="Jiang H."/>
            <person name="Liu Y."/>
            <person name="Qu J."/>
            <person name="Song X.-Z."/>
            <person name="Zhang L."/>
            <person name="Thornton R."/>
            <person name="Coyle M."/>
            <person name="Francisco L."/>
            <person name="Jackson L."/>
            <person name="Javaid M."/>
            <person name="Korchina V."/>
            <person name="Kovar C."/>
            <person name="Mata R."/>
            <person name="Mathew T."/>
            <person name="Ngo R."/>
            <person name="Nguyen L."/>
            <person name="Nguyen N."/>
            <person name="Okwuonu G."/>
            <person name="Ongeri F."/>
            <person name="Pham C."/>
            <person name="Simmons D."/>
            <person name="Wilczek-Boney K."/>
            <person name="Hale W."/>
            <person name="Jakkamsetti A."/>
            <person name="Pham P."/>
            <person name="Ruth R."/>
            <person name="San Lucas F."/>
            <person name="Warren J."/>
            <person name="Zhang J."/>
            <person name="Zhao Z."/>
            <person name="Zhou C."/>
            <person name="Zhu D."/>
            <person name="Lee S."/>
            <person name="Bess C."/>
            <person name="Blankenburg K."/>
            <person name="Forbes L."/>
            <person name="Fu Q."/>
            <person name="Gubbala S."/>
            <person name="Hirani K."/>
            <person name="Jayaseelan J.C."/>
            <person name="Lara F."/>
            <person name="Munidasa M."/>
            <person name="Palculict T."/>
            <person name="Patil S."/>
            <person name="Pu L.-L."/>
            <person name="Saada N."/>
            <person name="Tang L."/>
            <person name="Weissenberger G."/>
            <person name="Zhu Y."/>
            <person name="Hemphill L."/>
            <person name="Shang Y."/>
            <person name="Youmans B."/>
            <person name="Ayvaz T."/>
            <person name="Ross M."/>
            <person name="Santibanez J."/>
            <person name="Aqrawi P."/>
            <person name="Gross S."/>
            <person name="Joshi V."/>
            <person name="Fowler G."/>
            <person name="Nazareth L."/>
            <person name="Reid J."/>
            <person name="Worley K."/>
            <person name="Petrosino J."/>
            <person name="Highlander S."/>
            <person name="Gibbs R."/>
        </authorList>
    </citation>
    <scope>NUCLEOTIDE SEQUENCE [LARGE SCALE GENOMIC DNA]</scope>
    <source>
        <strain evidence="12">DSM 16973</strain>
    </source>
</reference>
<keyword evidence="6 10" id="KW-0418">Kinase</keyword>
<accession>E0NPY7</accession>
<dbReference type="OrthoDB" id="9802503at2"/>
<comment type="subcellular location">
    <subcellularLocation>
        <location evidence="10">Cytoplasm</location>
    </subcellularLocation>
</comment>
<dbReference type="GO" id="GO:0006002">
    <property type="term" value="P:fructose 6-phosphate metabolic process"/>
    <property type="evidence" value="ECO:0007669"/>
    <property type="project" value="InterPro"/>
</dbReference>
<dbReference type="GO" id="GO:0047334">
    <property type="term" value="F:diphosphate-fructose-6-phosphate 1-phosphotransferase activity"/>
    <property type="evidence" value="ECO:0007669"/>
    <property type="project" value="UniProtKB-EC"/>
</dbReference>
<comment type="cofactor">
    <cofactor evidence="1 10">
        <name>Mg(2+)</name>
        <dbReference type="ChEBI" id="CHEBI:18420"/>
    </cofactor>
</comment>